<dbReference type="SUPFAM" id="SSF53697">
    <property type="entry name" value="SIS domain"/>
    <property type="match status" value="1"/>
</dbReference>
<dbReference type="GO" id="GO:0097367">
    <property type="term" value="F:carbohydrate derivative binding"/>
    <property type="evidence" value="ECO:0007669"/>
    <property type="project" value="InterPro"/>
</dbReference>
<evidence type="ECO:0000256" key="3">
    <source>
        <dbReference type="ARBA" id="ARBA00023163"/>
    </source>
</evidence>
<feature type="domain" description="HTH rpiR-type" evidence="4">
    <location>
        <begin position="6"/>
        <end position="82"/>
    </location>
</feature>
<sequence>MQPEGGDILDRIRAVRGGLKPSMQNVAEEVLARPDAVRTMSLRDLSQACGVSEASISRFVRGIGLQNYREFVVRMAERPLGGTDTGTREASGVYESIGRDDTAESILYKISHRQMDVARAAMTTLDPVALEEGAGLVCAARAILFVAAGSSSLAAENGVVRFGRIGCPATFHRDCNTQVILAAAICTGSVVVAISDSGRTDQTLEAVAAAQRAGVRCIAVTSYPDAPLARMSDVVLQTPPAYEPSGEEPLYESMVSKFGQLAAIDALYSLCAVREFDRATTHLVRGNPHIRLSRTRRPHAPD</sequence>
<dbReference type="EMBL" id="QKZL01000026">
    <property type="protein sequence ID" value="PZX12192.1"/>
    <property type="molecule type" value="Genomic_DNA"/>
</dbReference>
<dbReference type="GO" id="GO:0003700">
    <property type="term" value="F:DNA-binding transcription factor activity"/>
    <property type="evidence" value="ECO:0007669"/>
    <property type="project" value="InterPro"/>
</dbReference>
<dbReference type="Proteomes" id="UP000248916">
    <property type="component" value="Unassembled WGS sequence"/>
</dbReference>
<dbReference type="InterPro" id="IPR036388">
    <property type="entry name" value="WH-like_DNA-bd_sf"/>
</dbReference>
<dbReference type="Pfam" id="PF01418">
    <property type="entry name" value="HTH_6"/>
    <property type="match status" value="1"/>
</dbReference>
<evidence type="ECO:0000313" key="6">
    <source>
        <dbReference type="EMBL" id="PZX12192.1"/>
    </source>
</evidence>
<name>A0A2W7NLN2_9RHOB</name>
<dbReference type="PANTHER" id="PTHR30514">
    <property type="entry name" value="GLUCOKINASE"/>
    <property type="match status" value="1"/>
</dbReference>
<dbReference type="PANTHER" id="PTHR30514:SF1">
    <property type="entry name" value="HTH-TYPE TRANSCRIPTIONAL REGULATOR HEXR-RELATED"/>
    <property type="match status" value="1"/>
</dbReference>
<dbReference type="PROSITE" id="PS51071">
    <property type="entry name" value="HTH_RPIR"/>
    <property type="match status" value="1"/>
</dbReference>
<reference evidence="6 7" key="1">
    <citation type="submission" date="2018-06" db="EMBL/GenBank/DDBJ databases">
        <title>Genomic Encyclopedia of Archaeal and Bacterial Type Strains, Phase II (KMG-II): from individual species to whole genera.</title>
        <authorList>
            <person name="Goeker M."/>
        </authorList>
    </citation>
    <scope>NUCLEOTIDE SEQUENCE [LARGE SCALE GENOMIC DNA]</scope>
    <source>
        <strain evidence="6 7">DSM 22009</strain>
    </source>
</reference>
<dbReference type="InterPro" id="IPR000281">
    <property type="entry name" value="HTH_RpiR"/>
</dbReference>
<dbReference type="AlphaFoldDB" id="A0A2W7NLN2"/>
<dbReference type="Gene3D" id="1.10.10.10">
    <property type="entry name" value="Winged helix-like DNA-binding domain superfamily/Winged helix DNA-binding domain"/>
    <property type="match status" value="1"/>
</dbReference>
<dbReference type="InterPro" id="IPR009057">
    <property type="entry name" value="Homeodomain-like_sf"/>
</dbReference>
<dbReference type="InterPro" id="IPR035472">
    <property type="entry name" value="RpiR-like_SIS"/>
</dbReference>
<dbReference type="InterPro" id="IPR046348">
    <property type="entry name" value="SIS_dom_sf"/>
</dbReference>
<keyword evidence="7" id="KW-1185">Reference proteome</keyword>
<dbReference type="SUPFAM" id="SSF46689">
    <property type="entry name" value="Homeodomain-like"/>
    <property type="match status" value="1"/>
</dbReference>
<keyword evidence="2" id="KW-0238">DNA-binding</keyword>
<dbReference type="Gene3D" id="3.40.50.10490">
    <property type="entry name" value="Glucose-6-phosphate isomerase like protein, domain 1"/>
    <property type="match status" value="1"/>
</dbReference>
<organism evidence="6 7">
    <name type="scientific">Palleronia aestuarii</name>
    <dbReference type="NCBI Taxonomy" id="568105"/>
    <lineage>
        <taxon>Bacteria</taxon>
        <taxon>Pseudomonadati</taxon>
        <taxon>Pseudomonadota</taxon>
        <taxon>Alphaproteobacteria</taxon>
        <taxon>Rhodobacterales</taxon>
        <taxon>Roseobacteraceae</taxon>
        <taxon>Palleronia</taxon>
    </lineage>
</organism>
<gene>
    <name evidence="6" type="ORF">LX81_03732</name>
</gene>
<dbReference type="PROSITE" id="PS51464">
    <property type="entry name" value="SIS"/>
    <property type="match status" value="1"/>
</dbReference>
<keyword evidence="3" id="KW-0804">Transcription</keyword>
<accession>A0A2W7NLN2</accession>
<keyword evidence="1" id="KW-0805">Transcription regulation</keyword>
<evidence type="ECO:0000259" key="4">
    <source>
        <dbReference type="PROSITE" id="PS51071"/>
    </source>
</evidence>
<dbReference type="GO" id="GO:0003677">
    <property type="term" value="F:DNA binding"/>
    <property type="evidence" value="ECO:0007669"/>
    <property type="project" value="UniProtKB-KW"/>
</dbReference>
<protein>
    <submittedName>
        <fullName evidence="6">RpiR family transcriptional regulator</fullName>
    </submittedName>
</protein>
<evidence type="ECO:0000259" key="5">
    <source>
        <dbReference type="PROSITE" id="PS51464"/>
    </source>
</evidence>
<evidence type="ECO:0000256" key="2">
    <source>
        <dbReference type="ARBA" id="ARBA00023125"/>
    </source>
</evidence>
<dbReference type="Pfam" id="PF01380">
    <property type="entry name" value="SIS"/>
    <property type="match status" value="1"/>
</dbReference>
<evidence type="ECO:0000313" key="7">
    <source>
        <dbReference type="Proteomes" id="UP000248916"/>
    </source>
</evidence>
<comment type="caution">
    <text evidence="6">The sequence shown here is derived from an EMBL/GenBank/DDBJ whole genome shotgun (WGS) entry which is preliminary data.</text>
</comment>
<dbReference type="GO" id="GO:1901135">
    <property type="term" value="P:carbohydrate derivative metabolic process"/>
    <property type="evidence" value="ECO:0007669"/>
    <property type="project" value="InterPro"/>
</dbReference>
<dbReference type="CDD" id="cd05013">
    <property type="entry name" value="SIS_RpiR"/>
    <property type="match status" value="1"/>
</dbReference>
<dbReference type="InterPro" id="IPR001347">
    <property type="entry name" value="SIS_dom"/>
</dbReference>
<evidence type="ECO:0000256" key="1">
    <source>
        <dbReference type="ARBA" id="ARBA00023015"/>
    </source>
</evidence>
<dbReference type="InterPro" id="IPR047640">
    <property type="entry name" value="RpiR-like"/>
</dbReference>
<proteinExistence type="predicted"/>
<feature type="domain" description="SIS" evidence="5">
    <location>
        <begin position="133"/>
        <end position="277"/>
    </location>
</feature>